<reference evidence="2 3" key="1">
    <citation type="submission" date="2024-11" db="EMBL/GenBank/DDBJ databases">
        <title>A near-complete genome assembly of Cinchona calisaya.</title>
        <authorList>
            <person name="Lian D.C."/>
            <person name="Zhao X.W."/>
            <person name="Wei L."/>
        </authorList>
    </citation>
    <scope>NUCLEOTIDE SEQUENCE [LARGE SCALE GENOMIC DNA]</scope>
    <source>
        <tissue evidence="2">Nenye</tissue>
    </source>
</reference>
<dbReference type="EMBL" id="JBJUIK010000012">
    <property type="protein sequence ID" value="KAL3511033.1"/>
    <property type="molecule type" value="Genomic_DNA"/>
</dbReference>
<accession>A0ABD2YUM9</accession>
<dbReference type="AlphaFoldDB" id="A0ABD2YUM9"/>
<feature type="transmembrane region" description="Helical" evidence="1">
    <location>
        <begin position="97"/>
        <end position="115"/>
    </location>
</feature>
<proteinExistence type="predicted"/>
<feature type="transmembrane region" description="Helical" evidence="1">
    <location>
        <begin position="50"/>
        <end position="68"/>
    </location>
</feature>
<keyword evidence="1" id="KW-1133">Transmembrane helix</keyword>
<keyword evidence="1" id="KW-0812">Transmembrane</keyword>
<evidence type="ECO:0000313" key="3">
    <source>
        <dbReference type="Proteomes" id="UP001630127"/>
    </source>
</evidence>
<feature type="transmembrane region" description="Helical" evidence="1">
    <location>
        <begin position="121"/>
        <end position="141"/>
    </location>
</feature>
<feature type="transmembrane region" description="Helical" evidence="1">
    <location>
        <begin position="162"/>
        <end position="192"/>
    </location>
</feature>
<sequence>MMGLMGLVFDLLWICGVAIWLLYLFNEVKKSQKELGAFNCQYLPLSTETWLVLVVITNASGWIIFWSRFLDFPYSWYTAVVAINLFRLFFRIKSTMPIILDLGVSLIVQWILSWGSFGWKWAFLLVFVLIAVVFFEGYLEPLVVEYARLMKDNPDAKPWKQLIYPLSPVLLGASLLDIYVVNGCLLLIAWFYPWNDSFYWFYQDSVGCVLVTESIIFLSCYKDICSKRDGLATPKVETGKPSASLSKKS</sequence>
<feature type="transmembrane region" description="Helical" evidence="1">
    <location>
        <begin position="198"/>
        <end position="221"/>
    </location>
</feature>
<feature type="transmembrane region" description="Helical" evidence="1">
    <location>
        <begin position="74"/>
        <end position="90"/>
    </location>
</feature>
<evidence type="ECO:0000256" key="1">
    <source>
        <dbReference type="SAM" id="Phobius"/>
    </source>
</evidence>
<evidence type="ECO:0000313" key="2">
    <source>
        <dbReference type="EMBL" id="KAL3511033.1"/>
    </source>
</evidence>
<name>A0ABD2YUM9_9GENT</name>
<feature type="transmembrane region" description="Helical" evidence="1">
    <location>
        <begin position="6"/>
        <end position="25"/>
    </location>
</feature>
<gene>
    <name evidence="2" type="ORF">ACH5RR_030434</name>
</gene>
<organism evidence="2 3">
    <name type="scientific">Cinchona calisaya</name>
    <dbReference type="NCBI Taxonomy" id="153742"/>
    <lineage>
        <taxon>Eukaryota</taxon>
        <taxon>Viridiplantae</taxon>
        <taxon>Streptophyta</taxon>
        <taxon>Embryophyta</taxon>
        <taxon>Tracheophyta</taxon>
        <taxon>Spermatophyta</taxon>
        <taxon>Magnoliopsida</taxon>
        <taxon>eudicotyledons</taxon>
        <taxon>Gunneridae</taxon>
        <taxon>Pentapetalae</taxon>
        <taxon>asterids</taxon>
        <taxon>lamiids</taxon>
        <taxon>Gentianales</taxon>
        <taxon>Rubiaceae</taxon>
        <taxon>Cinchonoideae</taxon>
        <taxon>Cinchoneae</taxon>
        <taxon>Cinchona</taxon>
    </lineage>
</organism>
<protein>
    <submittedName>
        <fullName evidence="2">Uncharacterized protein</fullName>
    </submittedName>
</protein>
<dbReference type="Proteomes" id="UP001630127">
    <property type="component" value="Unassembled WGS sequence"/>
</dbReference>
<comment type="caution">
    <text evidence="2">The sequence shown here is derived from an EMBL/GenBank/DDBJ whole genome shotgun (WGS) entry which is preliminary data.</text>
</comment>
<keyword evidence="1" id="KW-0472">Membrane</keyword>
<keyword evidence="3" id="KW-1185">Reference proteome</keyword>